<dbReference type="Gene3D" id="1.25.40.10">
    <property type="entry name" value="Tetratricopeptide repeat domain"/>
    <property type="match status" value="1"/>
</dbReference>
<feature type="chain" id="PRO_5019478353" description="Tetratricopeptide repeat protein" evidence="1">
    <location>
        <begin position="24"/>
        <end position="203"/>
    </location>
</feature>
<sequence length="203" mass="22235">MLLSVVRCSAFASLLSTLVGCSAVGVVSSSDPHQKLADANALVDQNRPLPAERLIVETLTICQTTADQLCFADAYRSYGLFFMSPTLGGQWANHYTTNGFLDRTATYSARYEKANEYFEKSRAIYAQAGKFDVVTNINLNRGFAYEMAANKPSACSAYNDSLAASHENLRLQPGAVIRVPEKYGTFENYIALQKKRVGCDSQG</sequence>
<gene>
    <name evidence="2" type="ORF">BK674_25275</name>
</gene>
<evidence type="ECO:0000313" key="3">
    <source>
        <dbReference type="Proteomes" id="UP000284207"/>
    </source>
</evidence>
<name>A0A423NF34_9PSED</name>
<evidence type="ECO:0000256" key="1">
    <source>
        <dbReference type="SAM" id="SignalP"/>
    </source>
</evidence>
<dbReference type="PROSITE" id="PS51257">
    <property type="entry name" value="PROKAR_LIPOPROTEIN"/>
    <property type="match status" value="1"/>
</dbReference>
<dbReference type="RefSeq" id="WP_123420140.1">
    <property type="nucleotide sequence ID" value="NZ_MOCA01000009.1"/>
</dbReference>
<organism evidence="2 3">
    <name type="scientific">Pseudomonas moraviensis</name>
    <dbReference type="NCBI Taxonomy" id="321662"/>
    <lineage>
        <taxon>Bacteria</taxon>
        <taxon>Pseudomonadati</taxon>
        <taxon>Pseudomonadota</taxon>
        <taxon>Gammaproteobacteria</taxon>
        <taxon>Pseudomonadales</taxon>
        <taxon>Pseudomonadaceae</taxon>
        <taxon>Pseudomonas</taxon>
    </lineage>
</organism>
<dbReference type="SUPFAM" id="SSF48452">
    <property type="entry name" value="TPR-like"/>
    <property type="match status" value="1"/>
</dbReference>
<dbReference type="EMBL" id="MOCA01000009">
    <property type="protein sequence ID" value="RON96855.1"/>
    <property type="molecule type" value="Genomic_DNA"/>
</dbReference>
<protein>
    <recommendedName>
        <fullName evidence="4">Tetratricopeptide repeat protein</fullName>
    </recommendedName>
</protein>
<dbReference type="AlphaFoldDB" id="A0A423NF34"/>
<accession>A0A423NF34</accession>
<evidence type="ECO:0008006" key="4">
    <source>
        <dbReference type="Google" id="ProtNLM"/>
    </source>
</evidence>
<proteinExistence type="predicted"/>
<keyword evidence="1" id="KW-0732">Signal</keyword>
<dbReference type="Proteomes" id="UP000284207">
    <property type="component" value="Unassembled WGS sequence"/>
</dbReference>
<reference evidence="2 3" key="1">
    <citation type="submission" date="2016-10" db="EMBL/GenBank/DDBJ databases">
        <title>Comparative genome analysis of multiple Pseudomonas spp. focuses on biocontrol and plant growth promoting traits.</title>
        <authorList>
            <person name="Tao X.-Y."/>
            <person name="Taylor C.G."/>
        </authorList>
    </citation>
    <scope>NUCLEOTIDE SEQUENCE [LARGE SCALE GENOMIC DNA]</scope>
    <source>
        <strain evidence="2 3">36B3</strain>
    </source>
</reference>
<evidence type="ECO:0000313" key="2">
    <source>
        <dbReference type="EMBL" id="RON96855.1"/>
    </source>
</evidence>
<dbReference type="InterPro" id="IPR011990">
    <property type="entry name" value="TPR-like_helical_dom_sf"/>
</dbReference>
<feature type="signal peptide" evidence="1">
    <location>
        <begin position="1"/>
        <end position="23"/>
    </location>
</feature>
<comment type="caution">
    <text evidence="2">The sequence shown here is derived from an EMBL/GenBank/DDBJ whole genome shotgun (WGS) entry which is preliminary data.</text>
</comment>